<dbReference type="AlphaFoldDB" id="A0A813JLQ1"/>
<dbReference type="EMBL" id="CAJNNW010025862">
    <property type="protein sequence ID" value="CAE8680488.1"/>
    <property type="molecule type" value="Genomic_DNA"/>
</dbReference>
<sequence length="464" mass="50733">MATPKDIDPLTVPALDEQTCPEHAGEALRDETKSYDGEAYVPVRLQRESESAEVDGSDEEGMMKVKMSTFSLYEGVKGREEWCACCALACSNSYINDLVAAYEKDADDDKFMDQAYSLLRGQHRSEEGKVEIENTQTIAEQTLALEHLHVLLVQIVLSGGIIWVFVGGFAILSFVVPALAKASTLALVMSGVVMIWRISVLTDLLSKTTFEGRPCVRFMVKLSGFDNYRVLTAMALLDLSGMFTRAAFVARALIEDTRHGAAFEEEVRRSYFAFALPVVQRLGLGGVVVLTFAAGVITQGALFWRSLREVRRSLPQRLLGGSMGISESLDDYGGLADWACLGPAAKVFSLAAFPKALTDGNDAYRVWDQMRTGTIRTLARLLPDTILSLYLQAALFRVSCAGQDTAQTRKEVFAMFCSWASAMNTSRVLLQQGHLLTVTSGLLVVALSIYPCVVVVSTLNATLP</sequence>
<dbReference type="Proteomes" id="UP000626109">
    <property type="component" value="Unassembled WGS sequence"/>
</dbReference>
<reference evidence="2" key="1">
    <citation type="submission" date="2021-02" db="EMBL/GenBank/DDBJ databases">
        <authorList>
            <person name="Dougan E. K."/>
            <person name="Rhodes N."/>
            <person name="Thang M."/>
            <person name="Chan C."/>
        </authorList>
    </citation>
    <scope>NUCLEOTIDE SEQUENCE</scope>
</reference>
<proteinExistence type="predicted"/>
<keyword evidence="1" id="KW-0812">Transmembrane</keyword>
<feature type="transmembrane region" description="Helical" evidence="1">
    <location>
        <begin position="282"/>
        <end position="304"/>
    </location>
</feature>
<gene>
    <name evidence="2" type="ORF">PGLA2088_LOCUS21926</name>
</gene>
<feature type="transmembrane region" description="Helical" evidence="1">
    <location>
        <begin position="182"/>
        <end position="206"/>
    </location>
</feature>
<comment type="caution">
    <text evidence="2">The sequence shown here is derived from an EMBL/GenBank/DDBJ whole genome shotgun (WGS) entry which is preliminary data.</text>
</comment>
<feature type="transmembrane region" description="Helical" evidence="1">
    <location>
        <begin position="435"/>
        <end position="459"/>
    </location>
</feature>
<keyword evidence="1" id="KW-0472">Membrane</keyword>
<keyword evidence="1" id="KW-1133">Transmembrane helix</keyword>
<name>A0A813JLQ1_POLGL</name>
<feature type="transmembrane region" description="Helical" evidence="1">
    <location>
        <begin position="150"/>
        <end position="176"/>
    </location>
</feature>
<organism evidence="2 3">
    <name type="scientific">Polarella glacialis</name>
    <name type="common">Dinoflagellate</name>
    <dbReference type="NCBI Taxonomy" id="89957"/>
    <lineage>
        <taxon>Eukaryota</taxon>
        <taxon>Sar</taxon>
        <taxon>Alveolata</taxon>
        <taxon>Dinophyceae</taxon>
        <taxon>Suessiales</taxon>
        <taxon>Suessiaceae</taxon>
        <taxon>Polarella</taxon>
    </lineage>
</organism>
<evidence type="ECO:0000256" key="1">
    <source>
        <dbReference type="SAM" id="Phobius"/>
    </source>
</evidence>
<evidence type="ECO:0000313" key="3">
    <source>
        <dbReference type="Proteomes" id="UP000626109"/>
    </source>
</evidence>
<accession>A0A813JLQ1</accession>
<protein>
    <submittedName>
        <fullName evidence="2">Uncharacterized protein</fullName>
    </submittedName>
</protein>
<evidence type="ECO:0000313" key="2">
    <source>
        <dbReference type="EMBL" id="CAE8680488.1"/>
    </source>
</evidence>